<feature type="compositionally biased region" description="Acidic residues" evidence="1">
    <location>
        <begin position="866"/>
        <end position="876"/>
    </location>
</feature>
<feature type="compositionally biased region" description="Basic and acidic residues" evidence="1">
    <location>
        <begin position="495"/>
        <end position="514"/>
    </location>
</feature>
<dbReference type="EMBL" id="JAACJP010000028">
    <property type="protein sequence ID" value="KAF5376468.1"/>
    <property type="molecule type" value="Genomic_DNA"/>
</dbReference>
<dbReference type="GO" id="GO:0006897">
    <property type="term" value="P:endocytosis"/>
    <property type="evidence" value="ECO:0007669"/>
    <property type="project" value="TreeGrafter"/>
</dbReference>
<accession>A0A8H5H4B7</accession>
<feature type="region of interest" description="Disordered" evidence="1">
    <location>
        <begin position="225"/>
        <end position="253"/>
    </location>
</feature>
<gene>
    <name evidence="2" type="ORF">D9615_008597</name>
</gene>
<dbReference type="GO" id="GO:0005886">
    <property type="term" value="C:plasma membrane"/>
    <property type="evidence" value="ECO:0007669"/>
    <property type="project" value="TreeGrafter"/>
</dbReference>
<dbReference type="GO" id="GO:0070941">
    <property type="term" value="P:eisosome assembly"/>
    <property type="evidence" value="ECO:0007669"/>
    <property type="project" value="TreeGrafter"/>
</dbReference>
<feature type="compositionally biased region" description="Low complexity" evidence="1">
    <location>
        <begin position="452"/>
        <end position="464"/>
    </location>
</feature>
<dbReference type="PANTHER" id="PTHR31962">
    <property type="entry name" value="SPHINGOLIPID LONG CHAIN BASE-RESPONSIVE PROTEIN PIL1"/>
    <property type="match status" value="1"/>
</dbReference>
<dbReference type="AlphaFoldDB" id="A0A8H5H4B7"/>
<feature type="region of interest" description="Disordered" evidence="1">
    <location>
        <begin position="286"/>
        <end position="348"/>
    </location>
</feature>
<protein>
    <submittedName>
        <fullName evidence="2">Uncharacterized protein</fullName>
    </submittedName>
</protein>
<sequence>MVHRRADSRLLANVLAHEKDYAKHLHALLDPAHASISAFSAYASASTAPVSHAILAVATSLAGADDALGRYAAAVDECREHLKHIKALEDDVANIVRDREILVTRLIKASKSSKPKPHRELLPQPSSSSSSLSLSSASVFSSPSLTASLLNSPKLSAAQAELQACETHLAAKERDLAVGRTNALREGLSLRCRALVECGWVWSEMGNEALRVLDGLAEVNGDMVRNGPFHHSHKPLPQPQHRRIPSDLSSSASQDAMYIPPAHAISDNDPFPSPKRHVLSRRITEEELQQRQAEEEGGSSADEATPQDVQVIENPRFATPSPSKKETSTMSSTRDATLPSPSPSKLGRLGKRFSIRSTHPQHITRTRAASVSSAPSTGFFGSLRGMFGHHPSPSMSQLPTTSPAFYDAPGPAPEKKRGGGKWETRTEKNLRELERDTPWLERERRGRVVSDAGAGAVTGAPTTVSPSSSNASTARKLKKSKRSASVPLVGTSPDADAKDKAHPGATKRHAEQGVREGLTVTVVGRAASPRPDASTGVGRRKVSADSATSKRGERRSVLEPGKPMPSLLRIVHDAGVSSSPDPVHNRAPSAGGSVRRLGMEEVKAPGPVGRREVEAVVRGRSAERGGRQEPAIPIPRAPGSVFDMPAANGHAESAERRPAKSPLRSALRNPSRTPSPLPPPNLRGQEQVPPVPPLPQAQLQVPGQATGGLNGDDAREDDDDDDDDASVSSYETTHEMFFAVVEVSSGSGLPPHARVTSPSAGTTAPLPNGHAAHAPTSEAFQAPPGVPQKESSPPPPDAPRRRKSVRVSLQPTFSPTPPAIEYDIEEDDPWAAPVPAPAGRRLGAGEAPVWGKGKGKGKGRAGEVADMWEDSSEEDVEYTRARSLLSRLGMKEGRSRAGAGAAR</sequence>
<evidence type="ECO:0000256" key="1">
    <source>
        <dbReference type="SAM" id="MobiDB-lite"/>
    </source>
</evidence>
<feature type="compositionally biased region" description="Acidic residues" evidence="1">
    <location>
        <begin position="714"/>
        <end position="725"/>
    </location>
</feature>
<feature type="compositionally biased region" description="Basic and acidic residues" evidence="1">
    <location>
        <begin position="597"/>
        <end position="627"/>
    </location>
</feature>
<dbReference type="InterPro" id="IPR028245">
    <property type="entry name" value="PIL1/LSP1"/>
</dbReference>
<feature type="compositionally biased region" description="Low complexity" evidence="1">
    <location>
        <begin position="122"/>
        <end position="133"/>
    </location>
</feature>
<dbReference type="OrthoDB" id="3358861at2759"/>
<comment type="caution">
    <text evidence="2">The sequence shown here is derived from an EMBL/GenBank/DDBJ whole genome shotgun (WGS) entry which is preliminary data.</text>
</comment>
<evidence type="ECO:0000313" key="2">
    <source>
        <dbReference type="EMBL" id="KAF5376468.1"/>
    </source>
</evidence>
<feature type="compositionally biased region" description="Basic and acidic residues" evidence="1">
    <location>
        <begin position="548"/>
        <end position="557"/>
    </location>
</feature>
<name>A0A8H5H4B7_9AGAR</name>
<feature type="compositionally biased region" description="Polar residues" evidence="1">
    <location>
        <begin position="393"/>
        <end position="403"/>
    </location>
</feature>
<keyword evidence="3" id="KW-1185">Reference proteome</keyword>
<organism evidence="2 3">
    <name type="scientific">Tricholomella constricta</name>
    <dbReference type="NCBI Taxonomy" id="117010"/>
    <lineage>
        <taxon>Eukaryota</taxon>
        <taxon>Fungi</taxon>
        <taxon>Dikarya</taxon>
        <taxon>Basidiomycota</taxon>
        <taxon>Agaricomycotina</taxon>
        <taxon>Agaricomycetes</taxon>
        <taxon>Agaricomycetidae</taxon>
        <taxon>Agaricales</taxon>
        <taxon>Tricholomatineae</taxon>
        <taxon>Lyophyllaceae</taxon>
        <taxon>Tricholomella</taxon>
    </lineage>
</organism>
<dbReference type="Proteomes" id="UP000565441">
    <property type="component" value="Unassembled WGS sequence"/>
</dbReference>
<feature type="region of interest" description="Disordered" evidence="1">
    <location>
        <begin position="113"/>
        <end position="133"/>
    </location>
</feature>
<dbReference type="PANTHER" id="PTHR31962:SF1">
    <property type="entry name" value="SPHINGOLIPID LONG CHAIN BASE-RESPONSIVE PROTEIN PIL1"/>
    <property type="match status" value="1"/>
</dbReference>
<evidence type="ECO:0000313" key="3">
    <source>
        <dbReference type="Proteomes" id="UP000565441"/>
    </source>
</evidence>
<dbReference type="InterPro" id="IPR027267">
    <property type="entry name" value="AH/BAR_dom_sf"/>
</dbReference>
<proteinExistence type="predicted"/>
<feature type="region of interest" description="Disordered" evidence="1">
    <location>
        <begin position="745"/>
        <end position="878"/>
    </location>
</feature>
<feature type="compositionally biased region" description="Low complexity" evidence="1">
    <location>
        <begin position="830"/>
        <end position="848"/>
    </location>
</feature>
<feature type="compositionally biased region" description="Basic and acidic residues" evidence="1">
    <location>
        <begin position="413"/>
        <end position="448"/>
    </location>
</feature>
<feature type="region of interest" description="Disordered" evidence="1">
    <location>
        <begin position="390"/>
        <end position="731"/>
    </location>
</feature>
<reference evidence="2 3" key="1">
    <citation type="journal article" date="2020" name="ISME J.">
        <title>Uncovering the hidden diversity of litter-decomposition mechanisms in mushroom-forming fungi.</title>
        <authorList>
            <person name="Floudas D."/>
            <person name="Bentzer J."/>
            <person name="Ahren D."/>
            <person name="Johansson T."/>
            <person name="Persson P."/>
            <person name="Tunlid A."/>
        </authorList>
    </citation>
    <scope>NUCLEOTIDE SEQUENCE [LARGE SCALE GENOMIC DNA]</scope>
    <source>
        <strain evidence="2 3">CBS 661.87</strain>
    </source>
</reference>
<dbReference type="GO" id="GO:0036286">
    <property type="term" value="C:eisosome filament"/>
    <property type="evidence" value="ECO:0007669"/>
    <property type="project" value="TreeGrafter"/>
</dbReference>
<dbReference type="Gene3D" id="1.20.1270.60">
    <property type="entry name" value="Arfaptin homology (AH) domain/BAR domain"/>
    <property type="match status" value="1"/>
</dbReference>
<dbReference type="GO" id="GO:0008289">
    <property type="term" value="F:lipid binding"/>
    <property type="evidence" value="ECO:0007669"/>
    <property type="project" value="TreeGrafter"/>
</dbReference>